<sequence>MTPRFDLIGLLTSDLAASLAFYRRLGLDIPAGAEELPHVEATTPGGTRIAWDTEETVRSFTPDWTPPPRAAGRISLAFLCDSPAEVDKLYGELTGAGYEGAMAPWDADWGQRYAVVHDPDGNGVDLFAPRS</sequence>
<dbReference type="Pfam" id="PF00903">
    <property type="entry name" value="Glyoxalase"/>
    <property type="match status" value="1"/>
</dbReference>
<keyword evidence="3" id="KW-1185">Reference proteome</keyword>
<dbReference type="InterPro" id="IPR037523">
    <property type="entry name" value="VOC_core"/>
</dbReference>
<protein>
    <submittedName>
        <fullName evidence="2">VOC family protein</fullName>
    </submittedName>
</protein>
<proteinExistence type="predicted"/>
<dbReference type="Gene3D" id="3.10.180.10">
    <property type="entry name" value="2,3-Dihydroxybiphenyl 1,2-Dioxygenase, domain 1"/>
    <property type="match status" value="1"/>
</dbReference>
<accession>A0ABN3PPH2</accession>
<dbReference type="Proteomes" id="UP001501447">
    <property type="component" value="Unassembled WGS sequence"/>
</dbReference>
<dbReference type="SUPFAM" id="SSF54593">
    <property type="entry name" value="Glyoxalase/Bleomycin resistance protein/Dihydroxybiphenyl dioxygenase"/>
    <property type="match status" value="1"/>
</dbReference>
<gene>
    <name evidence="2" type="ORF">GCM10009863_06980</name>
</gene>
<dbReference type="InterPro" id="IPR004360">
    <property type="entry name" value="Glyas_Fos-R_dOase_dom"/>
</dbReference>
<evidence type="ECO:0000313" key="3">
    <source>
        <dbReference type="Proteomes" id="UP001501447"/>
    </source>
</evidence>
<dbReference type="InterPro" id="IPR029068">
    <property type="entry name" value="Glyas_Bleomycin-R_OHBP_Dase"/>
</dbReference>
<feature type="domain" description="VOC" evidence="1">
    <location>
        <begin position="4"/>
        <end position="129"/>
    </location>
</feature>
<dbReference type="PANTHER" id="PTHR36503:SF3">
    <property type="entry name" value="BLR0126 PROTEIN"/>
    <property type="match status" value="1"/>
</dbReference>
<dbReference type="EMBL" id="BAAARJ010000002">
    <property type="protein sequence ID" value="GAA2596249.1"/>
    <property type="molecule type" value="Genomic_DNA"/>
</dbReference>
<name>A0ABN3PPH2_9ACTN</name>
<evidence type="ECO:0000313" key="2">
    <source>
        <dbReference type="EMBL" id="GAA2596249.1"/>
    </source>
</evidence>
<reference evidence="2 3" key="1">
    <citation type="journal article" date="2019" name="Int. J. Syst. Evol. Microbiol.">
        <title>The Global Catalogue of Microorganisms (GCM) 10K type strain sequencing project: providing services to taxonomists for standard genome sequencing and annotation.</title>
        <authorList>
            <consortium name="The Broad Institute Genomics Platform"/>
            <consortium name="The Broad Institute Genome Sequencing Center for Infectious Disease"/>
            <person name="Wu L."/>
            <person name="Ma J."/>
        </authorList>
    </citation>
    <scope>NUCLEOTIDE SEQUENCE [LARGE SCALE GENOMIC DNA]</scope>
    <source>
        <strain evidence="2 3">JCM 16373</strain>
    </source>
</reference>
<evidence type="ECO:0000259" key="1">
    <source>
        <dbReference type="PROSITE" id="PS51819"/>
    </source>
</evidence>
<dbReference type="RefSeq" id="WP_344561971.1">
    <property type="nucleotide sequence ID" value="NZ_BAAARJ010000002.1"/>
</dbReference>
<comment type="caution">
    <text evidence="2">The sequence shown here is derived from an EMBL/GenBank/DDBJ whole genome shotgun (WGS) entry which is preliminary data.</text>
</comment>
<organism evidence="2 3">
    <name type="scientific">Streptomyces axinellae</name>
    <dbReference type="NCBI Taxonomy" id="552788"/>
    <lineage>
        <taxon>Bacteria</taxon>
        <taxon>Bacillati</taxon>
        <taxon>Actinomycetota</taxon>
        <taxon>Actinomycetes</taxon>
        <taxon>Kitasatosporales</taxon>
        <taxon>Streptomycetaceae</taxon>
        <taxon>Streptomyces</taxon>
    </lineage>
</organism>
<dbReference type="PROSITE" id="PS51819">
    <property type="entry name" value="VOC"/>
    <property type="match status" value="1"/>
</dbReference>
<dbReference type="PANTHER" id="PTHR36503">
    <property type="entry name" value="BLR2520 PROTEIN"/>
    <property type="match status" value="1"/>
</dbReference>